<evidence type="ECO:0000259" key="1">
    <source>
        <dbReference type="Pfam" id="PF12937"/>
    </source>
</evidence>
<reference evidence="2" key="1">
    <citation type="submission" date="2021-01" db="EMBL/GenBank/DDBJ databases">
        <authorList>
            <person name="Kaushik A."/>
        </authorList>
    </citation>
    <scope>NUCLEOTIDE SEQUENCE</scope>
    <source>
        <strain evidence="2">AG2-2IIIB</strain>
    </source>
</reference>
<protein>
    <recommendedName>
        <fullName evidence="1">F-box domain-containing protein</fullName>
    </recommendedName>
</protein>
<dbReference type="OrthoDB" id="89349at2759"/>
<dbReference type="EMBL" id="CAJMWT010001246">
    <property type="protein sequence ID" value="CAE6390181.1"/>
    <property type="molecule type" value="Genomic_DNA"/>
</dbReference>
<evidence type="ECO:0000313" key="2">
    <source>
        <dbReference type="EMBL" id="CAE6390181.1"/>
    </source>
</evidence>
<accession>A0A8H2WJC7</accession>
<proteinExistence type="predicted"/>
<feature type="domain" description="F-box" evidence="1">
    <location>
        <begin position="133"/>
        <end position="191"/>
    </location>
</feature>
<dbReference type="Proteomes" id="UP000663843">
    <property type="component" value="Unassembled WGS sequence"/>
</dbReference>
<evidence type="ECO:0000313" key="3">
    <source>
        <dbReference type="Proteomes" id="UP000663843"/>
    </source>
</evidence>
<comment type="caution">
    <text evidence="2">The sequence shown here is derived from an EMBL/GenBank/DDBJ whole genome shotgun (WGS) entry which is preliminary data.</text>
</comment>
<dbReference type="Pfam" id="PF12937">
    <property type="entry name" value="F-box-like"/>
    <property type="match status" value="1"/>
</dbReference>
<organism evidence="2 3">
    <name type="scientific">Rhizoctonia solani</name>
    <dbReference type="NCBI Taxonomy" id="456999"/>
    <lineage>
        <taxon>Eukaryota</taxon>
        <taxon>Fungi</taxon>
        <taxon>Dikarya</taxon>
        <taxon>Basidiomycota</taxon>
        <taxon>Agaricomycotina</taxon>
        <taxon>Agaricomycetes</taxon>
        <taxon>Cantharellales</taxon>
        <taxon>Ceratobasidiaceae</taxon>
        <taxon>Rhizoctonia</taxon>
    </lineage>
</organism>
<dbReference type="InterPro" id="IPR001810">
    <property type="entry name" value="F-box_dom"/>
</dbReference>
<sequence length="603" mass="68035">MWPVCKEGCAIRPVLTSSYLLYNGQTTFLPHDRQTCATTNLNPLKCEDRAPAQLYQRWKKLRDQLLSTIENYVDACSALAAVASPIYRPSIESIFVNIDQELDHLAQAEAKLTSGRRILGMLRNMSSTLCLVNLLPDDILAYIFEVSTFSYARDTPNERNQYLSFPGVLASVCTRWRHIAVNTCSLWSYLDLVPTSNPSHKLYRRAQICLGRVKSAPLCIYIHQQDSSVKREEIMQLTGFLSPLMKQLGSLHLSADCHMIDLFEEILGCWIEFGHPGSTQSLTLRRPNPIFLMAHPGLGVQHDLALGQLQTRYCSKRLTNFLQPLRTLCLHNVCIGWDSVAHRGLSELHLEAIPEWAGLTICQLIEMLRASPKLGSLRISRVNLLDDFIERETVPEVIHLGSLECLDLLGANPTVLKRLLPLVIPGTKPLYMSMSLCEQDSIQTQVQSFLERSNLLALYLDTKFHTWAPALLGHIPHLRHLAIRSYHFSLDCFLKPSPEEVAPICVPLLESLYFIGCRVNLGSLRKEVVMRSKTLQSLKLWRSKLYADSISDIPDVGDGDPLDTLSDLIPHVQRSNEVDDYPVLGWSVCDELKGRNVCVRPDS</sequence>
<dbReference type="AlphaFoldDB" id="A0A8H2WJC7"/>
<gene>
    <name evidence="2" type="ORF">RDB_LOCUS29870</name>
</gene>
<dbReference type="SUPFAM" id="SSF52047">
    <property type="entry name" value="RNI-like"/>
    <property type="match status" value="1"/>
</dbReference>
<name>A0A8H2WJC7_9AGAM</name>